<evidence type="ECO:0000256" key="11">
    <source>
        <dbReference type="ARBA" id="ARBA00026081"/>
    </source>
</evidence>
<dbReference type="PANTHER" id="PTHR33529:SF7">
    <property type="entry name" value="LIPOPOLYSACCHARIDE EXPORT SYSTEM PERMEASE PROTEIN LPTF"/>
    <property type="match status" value="1"/>
</dbReference>
<feature type="transmembrane region" description="Helical" evidence="13">
    <location>
        <begin position="280"/>
        <end position="298"/>
    </location>
</feature>
<dbReference type="Pfam" id="PF03739">
    <property type="entry name" value="LptF_LptG"/>
    <property type="match status" value="1"/>
</dbReference>
<feature type="transmembrane region" description="Helical" evidence="13">
    <location>
        <begin position="98"/>
        <end position="120"/>
    </location>
</feature>
<evidence type="ECO:0000256" key="6">
    <source>
        <dbReference type="ARBA" id="ARBA00022475"/>
    </source>
</evidence>
<comment type="caution">
    <text evidence="14">The sequence shown here is derived from an EMBL/GenBank/DDBJ whole genome shotgun (WGS) entry which is preliminary data.</text>
</comment>
<evidence type="ECO:0000256" key="2">
    <source>
        <dbReference type="ARBA" id="ARBA00004429"/>
    </source>
</evidence>
<feature type="transmembrane region" description="Helical" evidence="13">
    <location>
        <begin position="310"/>
        <end position="330"/>
    </location>
</feature>
<dbReference type="AlphaFoldDB" id="A0AA37TBU7"/>
<organism evidence="14 15">
    <name type="scientific">Marinibactrum halimedae</name>
    <dbReference type="NCBI Taxonomy" id="1444977"/>
    <lineage>
        <taxon>Bacteria</taxon>
        <taxon>Pseudomonadati</taxon>
        <taxon>Pseudomonadota</taxon>
        <taxon>Gammaproteobacteria</taxon>
        <taxon>Cellvibrionales</taxon>
        <taxon>Cellvibrionaceae</taxon>
        <taxon>Marinibactrum</taxon>
    </lineage>
</organism>
<dbReference type="GO" id="GO:0015920">
    <property type="term" value="P:lipopolysaccharide transport"/>
    <property type="evidence" value="ECO:0007669"/>
    <property type="project" value="TreeGrafter"/>
</dbReference>
<feature type="transmembrane region" description="Helical" evidence="13">
    <location>
        <begin position="12"/>
        <end position="32"/>
    </location>
</feature>
<keyword evidence="7" id="KW-0997">Cell inner membrane</keyword>
<evidence type="ECO:0000256" key="7">
    <source>
        <dbReference type="ARBA" id="ARBA00022519"/>
    </source>
</evidence>
<dbReference type="PANTHER" id="PTHR33529">
    <property type="entry name" value="SLR0882 PROTEIN-RELATED"/>
    <property type="match status" value="1"/>
</dbReference>
<evidence type="ECO:0000313" key="14">
    <source>
        <dbReference type="EMBL" id="GLS26217.1"/>
    </source>
</evidence>
<reference evidence="14 15" key="1">
    <citation type="journal article" date="2014" name="Int. J. Syst. Evol. Microbiol.">
        <title>Complete genome sequence of Corynebacterium casei LMG S-19264T (=DSM 44701T), isolated from a smear-ripened cheese.</title>
        <authorList>
            <consortium name="US DOE Joint Genome Institute (JGI-PGF)"/>
            <person name="Walter F."/>
            <person name="Albersmeier A."/>
            <person name="Kalinowski J."/>
            <person name="Ruckert C."/>
        </authorList>
    </citation>
    <scope>NUCLEOTIDE SEQUENCE [LARGE SCALE GENOMIC DNA]</scope>
    <source>
        <strain evidence="14 15">NBRC 110095</strain>
    </source>
</reference>
<keyword evidence="6" id="KW-1003">Cell membrane</keyword>
<gene>
    <name evidence="14" type="ORF">GCM10007877_19320</name>
</gene>
<proteinExistence type="inferred from homology"/>
<keyword evidence="10 13" id="KW-0472">Membrane</keyword>
<sequence length="406" mass="45413">MILFRYLFREVIYSMLAVALVLVVIIMSGRFVKYLAEAASGRISADVLLSVMAFRIPSFLELIVPLAFFIAILLAYGRMYMDSEMTVLRACGFSQKRLLGYTLMPALLVATLVATLSLWVSPMGVDRSNTILEEQRKRSEFETLSEAQFQPLKRGKNIIYAQSFNEDRTVMNSVFLAEMQENSDQKTEEKNNTGAEKQLMVVRAQHAEQRIVEEYGRKYFQVTDGVRYSGRPGQQNYTVTEFGQYWQVVEEPRVSIKDKVDRMSTKALLASDDIKAQAALQWRLTLPALVMVVAILAVPLSSTNPRQGRYAKMIPAIVLYLVYLVSLNGGRGSIEDGKLPIYGLWLIHGVFLSIGLFMMGAGSLRQRLVAKGRQVSKGRRANPDGPTSDGLTHLDSPANEKGEANA</sequence>
<feature type="transmembrane region" description="Helical" evidence="13">
    <location>
        <begin position="52"/>
        <end position="77"/>
    </location>
</feature>
<dbReference type="GO" id="GO:0043190">
    <property type="term" value="C:ATP-binding cassette (ABC) transporter complex"/>
    <property type="evidence" value="ECO:0007669"/>
    <property type="project" value="InterPro"/>
</dbReference>
<evidence type="ECO:0000256" key="12">
    <source>
        <dbReference type="SAM" id="MobiDB-lite"/>
    </source>
</evidence>
<dbReference type="GO" id="GO:0055085">
    <property type="term" value="P:transmembrane transport"/>
    <property type="evidence" value="ECO:0007669"/>
    <property type="project" value="InterPro"/>
</dbReference>
<dbReference type="EMBL" id="BSPD01000042">
    <property type="protein sequence ID" value="GLS26217.1"/>
    <property type="molecule type" value="Genomic_DNA"/>
</dbReference>
<evidence type="ECO:0000256" key="10">
    <source>
        <dbReference type="ARBA" id="ARBA00023136"/>
    </source>
</evidence>
<evidence type="ECO:0000256" key="5">
    <source>
        <dbReference type="ARBA" id="ARBA00022448"/>
    </source>
</evidence>
<accession>A0AA37TBU7</accession>
<evidence type="ECO:0000256" key="4">
    <source>
        <dbReference type="ARBA" id="ARBA00014213"/>
    </source>
</evidence>
<comment type="subunit">
    <text evidence="11">Component of the lipopolysaccharide transport and assembly complex. The LptBFG transporter is composed of two ATP-binding proteins (LptB) and two transmembrane proteins (LptF and LptG).</text>
</comment>
<dbReference type="InterPro" id="IPR005495">
    <property type="entry name" value="LptG/LptF_permease"/>
</dbReference>
<feature type="transmembrane region" description="Helical" evidence="13">
    <location>
        <begin position="342"/>
        <end position="364"/>
    </location>
</feature>
<comment type="similarity">
    <text evidence="3">Belongs to the LptF/LptG family.</text>
</comment>
<evidence type="ECO:0000313" key="15">
    <source>
        <dbReference type="Proteomes" id="UP001156870"/>
    </source>
</evidence>
<dbReference type="Proteomes" id="UP001156870">
    <property type="component" value="Unassembled WGS sequence"/>
</dbReference>
<comment type="function">
    <text evidence="1">Part of the ABC transporter complex LptBFG involved in the translocation of lipopolysaccharide (LPS) from the inner membrane to the outer membrane.</text>
</comment>
<protein>
    <recommendedName>
        <fullName evidence="4">Lipopolysaccharide export system permease protein LptF</fullName>
    </recommendedName>
</protein>
<feature type="region of interest" description="Disordered" evidence="12">
    <location>
        <begin position="375"/>
        <end position="406"/>
    </location>
</feature>
<evidence type="ECO:0000256" key="13">
    <source>
        <dbReference type="SAM" id="Phobius"/>
    </source>
</evidence>
<evidence type="ECO:0000256" key="3">
    <source>
        <dbReference type="ARBA" id="ARBA00007725"/>
    </source>
</evidence>
<keyword evidence="8 13" id="KW-0812">Transmembrane</keyword>
<comment type="subcellular location">
    <subcellularLocation>
        <location evidence="2">Cell inner membrane</location>
        <topology evidence="2">Multi-pass membrane protein</topology>
    </subcellularLocation>
</comment>
<evidence type="ECO:0000256" key="8">
    <source>
        <dbReference type="ARBA" id="ARBA00022692"/>
    </source>
</evidence>
<keyword evidence="15" id="KW-1185">Reference proteome</keyword>
<dbReference type="InterPro" id="IPR030922">
    <property type="entry name" value="LptF"/>
</dbReference>
<keyword evidence="9 13" id="KW-1133">Transmembrane helix</keyword>
<dbReference type="NCBIfam" id="TIGR04407">
    <property type="entry name" value="LptF_YjgP"/>
    <property type="match status" value="1"/>
</dbReference>
<evidence type="ECO:0000256" key="1">
    <source>
        <dbReference type="ARBA" id="ARBA00002265"/>
    </source>
</evidence>
<name>A0AA37TBU7_9GAMM</name>
<dbReference type="RefSeq" id="WP_232592502.1">
    <property type="nucleotide sequence ID" value="NZ_BSPD01000042.1"/>
</dbReference>
<evidence type="ECO:0000256" key="9">
    <source>
        <dbReference type="ARBA" id="ARBA00022989"/>
    </source>
</evidence>
<keyword evidence="5" id="KW-0813">Transport</keyword>